<gene>
    <name evidence="3" type="primary">Mgme1-001</name>
</gene>
<evidence type="ECO:0000256" key="1">
    <source>
        <dbReference type="HAMAP-Rule" id="MF_03030"/>
    </source>
</evidence>
<comment type="subcellular location">
    <subcellularLocation>
        <location evidence="1">Mitochondrion</location>
    </subcellularLocation>
</comment>
<dbReference type="EC" id="3.1.-.-" evidence="1"/>
<dbReference type="GO" id="GO:0008297">
    <property type="term" value="F:single-stranded DNA exodeoxyribonuclease activity"/>
    <property type="evidence" value="ECO:0007669"/>
    <property type="project" value="UniProtKB-UniRule"/>
</dbReference>
<dbReference type="InterPro" id="IPR011604">
    <property type="entry name" value="PDDEXK-like_dom_sf"/>
</dbReference>
<evidence type="ECO:0000313" key="3">
    <source>
        <dbReference type="EMBL" id="CAB3263813.1"/>
    </source>
</evidence>
<feature type="signal peptide" evidence="2">
    <location>
        <begin position="1"/>
        <end position="16"/>
    </location>
</feature>
<keyword evidence="1" id="KW-0540">Nuclease</keyword>
<organism evidence="3">
    <name type="scientific">Phallusia mammillata</name>
    <dbReference type="NCBI Taxonomy" id="59560"/>
    <lineage>
        <taxon>Eukaryota</taxon>
        <taxon>Metazoa</taxon>
        <taxon>Chordata</taxon>
        <taxon>Tunicata</taxon>
        <taxon>Ascidiacea</taxon>
        <taxon>Phlebobranchia</taxon>
        <taxon>Ascidiidae</taxon>
        <taxon>Phallusia</taxon>
    </lineage>
</organism>
<keyword evidence="1" id="KW-0496">Mitochondrion</keyword>
<dbReference type="PANTHER" id="PTHR31340">
    <property type="entry name" value="MITOCHONDRIAL GENOME MAINTENANCE EXONUCLEASE 1"/>
    <property type="match status" value="1"/>
</dbReference>
<dbReference type="EMBL" id="LR787951">
    <property type="protein sequence ID" value="CAB3263813.1"/>
    <property type="molecule type" value="mRNA"/>
</dbReference>
<feature type="chain" id="PRO_5026145441" description="Mitochondrial genome maintenance exonuclease 1" evidence="2">
    <location>
        <begin position="17"/>
        <end position="301"/>
    </location>
</feature>
<dbReference type="GO" id="GO:0043504">
    <property type="term" value="P:mitochondrial DNA repair"/>
    <property type="evidence" value="ECO:0007669"/>
    <property type="project" value="UniProtKB-UniRule"/>
</dbReference>
<dbReference type="GO" id="GO:0006264">
    <property type="term" value="P:mitochondrial DNA replication"/>
    <property type="evidence" value="ECO:0007669"/>
    <property type="project" value="TreeGrafter"/>
</dbReference>
<dbReference type="GO" id="GO:0005739">
    <property type="term" value="C:mitochondrion"/>
    <property type="evidence" value="ECO:0007669"/>
    <property type="project" value="UniProtKB-SubCell"/>
</dbReference>
<protein>
    <recommendedName>
        <fullName evidence="1">Mitochondrial genome maintenance exonuclease 1</fullName>
        <ecNumber evidence="1">3.1.-.-</ecNumber>
    </recommendedName>
</protein>
<sequence>MCCFSSESVILISLLRLFIDFIDDKMLFCKKCGLKITPKVYKQIKNLVQRFSTARPQNQTYIGYPLYRKNPLISKAAYLKHKDTKEIPPVTTVLNETRTAEENLRILLANRRKMTQLGLSQFNDDLSESIQNGKTFHSTISDHLKGFPTSDTEMEDHTKKLWDSVNPILRKITEVRHVERWVAHPDLGYKGTLDCIGEFRGKWHLIEWKTSMRKKESIMRCYNAPMQLAAYTGAYNITTKMTHQIKNGLLVYVYHDGSPADTFELNTPMMKYYWDQWLRRLAQYKISKNEQQKANGRAQSK</sequence>
<dbReference type="PANTHER" id="PTHR31340:SF5">
    <property type="entry name" value="MITOCHONDRIAL GENOME MAINTENANCE EXONUCLEASE 1"/>
    <property type="match status" value="1"/>
</dbReference>
<accession>A0A6F9DLH1</accession>
<feature type="active site" evidence="1">
    <location>
        <position position="207"/>
    </location>
</feature>
<feature type="active site" evidence="1">
    <location>
        <position position="209"/>
    </location>
</feature>
<reference evidence="3" key="1">
    <citation type="submission" date="2020-04" db="EMBL/GenBank/DDBJ databases">
        <authorList>
            <person name="Neveu A P."/>
        </authorList>
    </citation>
    <scope>NUCLEOTIDE SEQUENCE</scope>
    <source>
        <tissue evidence="3">Whole embryo</tissue>
    </source>
</reference>
<proteinExistence type="evidence at transcript level"/>
<evidence type="ECO:0000256" key="2">
    <source>
        <dbReference type="SAM" id="SignalP"/>
    </source>
</evidence>
<keyword evidence="2" id="KW-0732">Signal</keyword>
<dbReference type="HAMAP" id="MF_03030">
    <property type="entry name" value="MGME1"/>
    <property type="match status" value="1"/>
</dbReference>
<dbReference type="AlphaFoldDB" id="A0A6F9DLH1"/>
<keyword evidence="1" id="KW-0378">Hydrolase</keyword>
<name>A0A6F9DLH1_9ASCI</name>
<comment type="similarity">
    <text evidence="1">Belongs to the MGME1 family.</text>
</comment>
<feature type="active site" evidence="1">
    <location>
        <position position="194"/>
    </location>
</feature>
<keyword evidence="1 3" id="KW-0269">Exonuclease</keyword>
<comment type="function">
    <text evidence="1">Metal-dependent single-stranded DNA (ssDNA) exonuclease involved in mitochondrial genome maintenance.</text>
</comment>
<dbReference type="Gene3D" id="3.90.320.10">
    <property type="match status" value="1"/>
</dbReference>